<proteinExistence type="predicted"/>
<sequence length="29" mass="3576">MNQVYLHRFCSILIHQNLKRFLLILYIVS</sequence>
<name>A0A8S5UMS5_9CAUD</name>
<organism evidence="1">
    <name type="scientific">Myoviridae sp. ctCo31</name>
    <dbReference type="NCBI Taxonomy" id="2825053"/>
    <lineage>
        <taxon>Viruses</taxon>
        <taxon>Duplodnaviria</taxon>
        <taxon>Heunggongvirae</taxon>
        <taxon>Uroviricota</taxon>
        <taxon>Caudoviricetes</taxon>
    </lineage>
</organism>
<dbReference type="EMBL" id="BK016109">
    <property type="protein sequence ID" value="DAF95714.1"/>
    <property type="molecule type" value="Genomic_DNA"/>
</dbReference>
<evidence type="ECO:0000313" key="1">
    <source>
        <dbReference type="EMBL" id="DAF95714.1"/>
    </source>
</evidence>
<reference evidence="1" key="1">
    <citation type="journal article" date="2021" name="Proc. Natl. Acad. Sci. U.S.A.">
        <title>A Catalog of Tens of Thousands of Viruses from Human Metagenomes Reveals Hidden Associations with Chronic Diseases.</title>
        <authorList>
            <person name="Tisza M.J."/>
            <person name="Buck C.B."/>
        </authorList>
    </citation>
    <scope>NUCLEOTIDE SEQUENCE</scope>
    <source>
        <strain evidence="1">CtCo31</strain>
    </source>
</reference>
<protein>
    <submittedName>
        <fullName evidence="1">Uncharacterized protein</fullName>
    </submittedName>
</protein>
<accession>A0A8S5UMS5</accession>